<dbReference type="EMBL" id="JABBFV010000041">
    <property type="protein sequence ID" value="NML13198.1"/>
    <property type="molecule type" value="Genomic_DNA"/>
</dbReference>
<feature type="domain" description="DUF4158" evidence="1">
    <location>
        <begin position="8"/>
        <end position="171"/>
    </location>
</feature>
<proteinExistence type="predicted"/>
<dbReference type="Pfam" id="PF13700">
    <property type="entry name" value="DUF4158"/>
    <property type="match status" value="1"/>
</dbReference>
<comment type="caution">
    <text evidence="2">The sequence shown here is derived from an EMBL/GenBank/DDBJ whole genome shotgun (WGS) entry which is preliminary data.</text>
</comment>
<protein>
    <submittedName>
        <fullName evidence="2">DUF4158 domain-containing protein</fullName>
    </submittedName>
</protein>
<organism evidence="2 3">
    <name type="scientific">Sphingobium psychrophilum</name>
    <dbReference type="NCBI Taxonomy" id="2728834"/>
    <lineage>
        <taxon>Bacteria</taxon>
        <taxon>Pseudomonadati</taxon>
        <taxon>Pseudomonadota</taxon>
        <taxon>Alphaproteobacteria</taxon>
        <taxon>Sphingomonadales</taxon>
        <taxon>Sphingomonadaceae</taxon>
        <taxon>Sphingobium</taxon>
    </lineage>
</organism>
<evidence type="ECO:0000313" key="3">
    <source>
        <dbReference type="Proteomes" id="UP000519023"/>
    </source>
</evidence>
<dbReference type="Proteomes" id="UP000519023">
    <property type="component" value="Unassembled WGS sequence"/>
</dbReference>
<reference evidence="2 3" key="1">
    <citation type="submission" date="2020-04" db="EMBL/GenBank/DDBJ databases">
        <title>Sphingobium sp. AR-3-1 isolated from Arctic soil.</title>
        <authorList>
            <person name="Dahal R.H."/>
            <person name="Chaudhary D.K."/>
        </authorList>
    </citation>
    <scope>NUCLEOTIDE SEQUENCE [LARGE SCALE GENOMIC DNA]</scope>
    <source>
        <strain evidence="2 3">AR-3-1</strain>
    </source>
</reference>
<dbReference type="InterPro" id="IPR025296">
    <property type="entry name" value="DUF4158"/>
</dbReference>
<dbReference type="RefSeq" id="WP_169575468.1">
    <property type="nucleotide sequence ID" value="NZ_JABBFV010000041.1"/>
</dbReference>
<dbReference type="AlphaFoldDB" id="A0A7X9X125"/>
<evidence type="ECO:0000313" key="2">
    <source>
        <dbReference type="EMBL" id="NML13198.1"/>
    </source>
</evidence>
<accession>A0A7X9X125</accession>
<sequence>MPAREHVLLSDAERATLFRIPIDPDELARHFTLEKPDLDLIGQRRHDRNRLGMALQFTLIRYPGMTLAQMIQIEGGVPHALAVFVARQLSLDPCLLADYAIRSQTMTDHARLIAASLDVRPPVRGDIALMIASAERAAAATDAALPIATAVIEALRAANILLPMPSTIERAGVAGRARARKHAAHRMVADLSLVQIGRIDALFDEQDGARLGWLKAVPAATKTDSVRDIVERLRVVRAIGISHDAGTGVHPNRRHQFVQEGRLSPAYLIRRYTLPRRRAILAALLIDLEARLIDAALDIADKLIGGMFRRATNMQQRRYTASSREVARLMRLFRITIDTLAQADEDDRDPIAALETAVGWPALMKARSQVGEIADTVEQDPLVIATDRYATLRKFAPLLIEVLDFQSGRGSAASVKAIDMLRDLNASGKRDIPADAPMPFRKEWRRLVVGKDGRINRRLYETATMAHLRNKLRSGDIWVERSSGYRRFDSYFLSAEASAPIVAGLNLPPSADAWLAERTASLDRRLKRFAHDLSNSRLEGVRLVDGRLQITPVRTQSDTEARALGNRIDGLMPRIRITELLHDVASETGFLAGFTNLRTGRQSDNHNALPCCLIKRCSRAA</sequence>
<gene>
    <name evidence="2" type="ORF">HHL08_24280</name>
</gene>
<name>A0A7X9X125_9SPHN</name>
<keyword evidence="3" id="KW-1185">Reference proteome</keyword>
<evidence type="ECO:0000259" key="1">
    <source>
        <dbReference type="Pfam" id="PF13700"/>
    </source>
</evidence>